<dbReference type="PANTHER" id="PTHR42756">
    <property type="entry name" value="TRANSCRIPTIONAL REGULATOR, MARR"/>
    <property type="match status" value="1"/>
</dbReference>
<comment type="caution">
    <text evidence="5">The sequence shown here is derived from an EMBL/GenBank/DDBJ whole genome shotgun (WGS) entry which is preliminary data.</text>
</comment>
<dbReference type="RefSeq" id="WP_272438018.1">
    <property type="nucleotide sequence ID" value="NZ_JAMQKB010000033.1"/>
</dbReference>
<dbReference type="InterPro" id="IPR036390">
    <property type="entry name" value="WH_DNA-bd_sf"/>
</dbReference>
<dbReference type="Gene3D" id="1.10.10.10">
    <property type="entry name" value="Winged helix-like DNA-binding domain superfamily/Winged helix DNA-binding domain"/>
    <property type="match status" value="1"/>
</dbReference>
<organism evidence="5 6">
    <name type="scientific">Terrihalobacillus insolitus</name>
    <dbReference type="NCBI Taxonomy" id="2950438"/>
    <lineage>
        <taxon>Bacteria</taxon>
        <taxon>Bacillati</taxon>
        <taxon>Bacillota</taxon>
        <taxon>Bacilli</taxon>
        <taxon>Bacillales</taxon>
        <taxon>Bacillaceae</taxon>
        <taxon>Terrihalobacillus</taxon>
    </lineage>
</organism>
<protein>
    <submittedName>
        <fullName evidence="5">MarR family transcriptional regulator</fullName>
    </submittedName>
</protein>
<dbReference type="PRINTS" id="PR00598">
    <property type="entry name" value="HTHMARR"/>
</dbReference>
<evidence type="ECO:0000256" key="2">
    <source>
        <dbReference type="ARBA" id="ARBA00023125"/>
    </source>
</evidence>
<dbReference type="Proteomes" id="UP001145050">
    <property type="component" value="Unassembled WGS sequence"/>
</dbReference>
<keyword evidence="3" id="KW-0804">Transcription</keyword>
<evidence type="ECO:0000256" key="3">
    <source>
        <dbReference type="ARBA" id="ARBA00023163"/>
    </source>
</evidence>
<name>A0A9X4AN96_9BACI</name>
<dbReference type="AlphaFoldDB" id="A0A9X4AN96"/>
<evidence type="ECO:0000313" key="6">
    <source>
        <dbReference type="Proteomes" id="UP001145050"/>
    </source>
</evidence>
<evidence type="ECO:0000259" key="4">
    <source>
        <dbReference type="PROSITE" id="PS50995"/>
    </source>
</evidence>
<keyword evidence="1" id="KW-0805">Transcription regulation</keyword>
<dbReference type="GO" id="GO:0003700">
    <property type="term" value="F:DNA-binding transcription factor activity"/>
    <property type="evidence" value="ECO:0007669"/>
    <property type="project" value="InterPro"/>
</dbReference>
<dbReference type="PROSITE" id="PS50995">
    <property type="entry name" value="HTH_MARR_2"/>
    <property type="match status" value="1"/>
</dbReference>
<dbReference type="SMART" id="SM00347">
    <property type="entry name" value="HTH_MARR"/>
    <property type="match status" value="1"/>
</dbReference>
<evidence type="ECO:0000256" key="1">
    <source>
        <dbReference type="ARBA" id="ARBA00023015"/>
    </source>
</evidence>
<evidence type="ECO:0000313" key="5">
    <source>
        <dbReference type="EMBL" id="MDC3426191.1"/>
    </source>
</evidence>
<dbReference type="SUPFAM" id="SSF46785">
    <property type="entry name" value="Winged helix' DNA-binding domain"/>
    <property type="match status" value="1"/>
</dbReference>
<dbReference type="EMBL" id="JAMQKB010000033">
    <property type="protein sequence ID" value="MDC3426191.1"/>
    <property type="molecule type" value="Genomic_DNA"/>
</dbReference>
<dbReference type="PANTHER" id="PTHR42756:SF1">
    <property type="entry name" value="TRANSCRIPTIONAL REPRESSOR OF EMRAB OPERON"/>
    <property type="match status" value="1"/>
</dbReference>
<proteinExistence type="predicted"/>
<gene>
    <name evidence="5" type="ORF">NC797_16970</name>
</gene>
<dbReference type="Pfam" id="PF01047">
    <property type="entry name" value="MarR"/>
    <property type="match status" value="1"/>
</dbReference>
<dbReference type="InterPro" id="IPR000835">
    <property type="entry name" value="HTH_MarR-typ"/>
</dbReference>
<feature type="domain" description="HTH marR-type" evidence="4">
    <location>
        <begin position="1"/>
        <end position="136"/>
    </location>
</feature>
<dbReference type="InterPro" id="IPR036388">
    <property type="entry name" value="WH-like_DNA-bd_sf"/>
</dbReference>
<keyword evidence="6" id="KW-1185">Reference proteome</keyword>
<sequence>MNNFYERIGEIEESFFYIPKQLNRVFVGEEISPPRFFLLRAVERKGRCKVSDLSREFMLTSGATTIMVNGLKEAGLIHRFRDEKDRRVVWVETSEKGLRLVEQIKQKRLEVWKEMLDNLTSEELGQWLNLTRKIVFQNKQG</sequence>
<reference evidence="5" key="1">
    <citation type="submission" date="2022-06" db="EMBL/GenBank/DDBJ databases">
        <title>Aquibacillus sp. a new bacterium isolated from soil saline samples.</title>
        <authorList>
            <person name="Galisteo C."/>
            <person name="De La Haba R."/>
            <person name="Sanchez-Porro C."/>
            <person name="Ventosa A."/>
        </authorList>
    </citation>
    <scope>NUCLEOTIDE SEQUENCE</scope>
    <source>
        <strain evidence="5">3ASR75-11</strain>
    </source>
</reference>
<keyword evidence="2" id="KW-0238">DNA-binding</keyword>
<accession>A0A9X4AN96</accession>
<dbReference type="GO" id="GO:0003677">
    <property type="term" value="F:DNA binding"/>
    <property type="evidence" value="ECO:0007669"/>
    <property type="project" value="UniProtKB-KW"/>
</dbReference>